<dbReference type="PANTHER" id="PTHR43569:SF1">
    <property type="entry name" value="BLL3371 PROTEIN"/>
    <property type="match status" value="1"/>
</dbReference>
<dbReference type="PANTHER" id="PTHR43569">
    <property type="entry name" value="AMIDOHYDROLASE"/>
    <property type="match status" value="1"/>
</dbReference>
<dbReference type="SMART" id="SM00717">
    <property type="entry name" value="SANT"/>
    <property type="match status" value="2"/>
</dbReference>
<protein>
    <submittedName>
        <fullName evidence="5">Amidohydrolase</fullName>
    </submittedName>
</protein>
<dbReference type="InterPro" id="IPR032466">
    <property type="entry name" value="Metal_Hydrolase"/>
</dbReference>
<accession>A0ABR1FKS4</accession>
<dbReference type="SUPFAM" id="SSF46689">
    <property type="entry name" value="Homeodomain-like"/>
    <property type="match status" value="1"/>
</dbReference>
<proteinExistence type="inferred from homology"/>
<feature type="region of interest" description="Disordered" evidence="2">
    <location>
        <begin position="1"/>
        <end position="30"/>
    </location>
</feature>
<evidence type="ECO:0000259" key="4">
    <source>
        <dbReference type="PROSITE" id="PS51294"/>
    </source>
</evidence>
<dbReference type="InterPro" id="IPR017930">
    <property type="entry name" value="Myb_dom"/>
</dbReference>
<evidence type="ECO:0000256" key="2">
    <source>
        <dbReference type="SAM" id="MobiDB-lite"/>
    </source>
</evidence>
<sequence length="437" mass="48817">MECPPGRHAPAAHPGPGAPSGEASQRRAWSRKEDDAIARLVMTHGTKRWAVISQELNKELAGFRSGKQCRTRWLNHLDPAIKREPWSEGEESVIYEAQHRLGNKWAEIAKLLPGRTDNAIKNHWYSTMRRNMRRLAREPARRARADARRLKAKLPKWLPQDYLKAAGEIEDLEITSFVHVETIDEDDPEGETAWVMGLPGPLPYKIVCFVDLSLDTARDQCARQAALGAVGVRQVLNLAPSWPNVREDFIANATFRENYKKLADHGLSFDAQLNPHQLQAFAELAAEAPGVPVMINHAGASAGTLKIGGPDDHIPTREEHARQTALDDAALEAWSDGMKRLAALPHVSVKISMLAYTFPTYWKHEATRAKAKAYALELVGLFGARRCAFASNYPVDLLDGLDMKTMYAEFRAMTADLPYADQRALFHDTAAAFYKLQ</sequence>
<evidence type="ECO:0000313" key="6">
    <source>
        <dbReference type="Proteomes" id="UP001363151"/>
    </source>
</evidence>
<dbReference type="CDD" id="cd00167">
    <property type="entry name" value="SANT"/>
    <property type="match status" value="2"/>
</dbReference>
<dbReference type="InterPro" id="IPR009057">
    <property type="entry name" value="Homeodomain-like_sf"/>
</dbReference>
<dbReference type="Proteomes" id="UP001363151">
    <property type="component" value="Unassembled WGS sequence"/>
</dbReference>
<evidence type="ECO:0000259" key="3">
    <source>
        <dbReference type="PROSITE" id="PS50090"/>
    </source>
</evidence>
<dbReference type="InterPro" id="IPR001005">
    <property type="entry name" value="SANT/Myb"/>
</dbReference>
<dbReference type="PROSITE" id="PS50090">
    <property type="entry name" value="MYB_LIKE"/>
    <property type="match status" value="2"/>
</dbReference>
<dbReference type="InterPro" id="IPR006680">
    <property type="entry name" value="Amidohydro-rel"/>
</dbReference>
<dbReference type="InterPro" id="IPR052350">
    <property type="entry name" value="Metallo-dep_Lactonases"/>
</dbReference>
<feature type="domain" description="Myb-like" evidence="3">
    <location>
        <begin position="21"/>
        <end position="77"/>
    </location>
</feature>
<organism evidence="5 6">
    <name type="scientific">Aureococcus anophagefferens</name>
    <name type="common">Harmful bloom alga</name>
    <dbReference type="NCBI Taxonomy" id="44056"/>
    <lineage>
        <taxon>Eukaryota</taxon>
        <taxon>Sar</taxon>
        <taxon>Stramenopiles</taxon>
        <taxon>Ochrophyta</taxon>
        <taxon>Pelagophyceae</taxon>
        <taxon>Pelagomonadales</taxon>
        <taxon>Pelagomonadaceae</taxon>
        <taxon>Aureococcus</taxon>
    </lineage>
</organism>
<evidence type="ECO:0000313" key="5">
    <source>
        <dbReference type="EMBL" id="KAK7232673.1"/>
    </source>
</evidence>
<gene>
    <name evidence="5" type="ORF">SO694_00035346</name>
</gene>
<dbReference type="Gene3D" id="3.20.20.140">
    <property type="entry name" value="Metal-dependent hydrolases"/>
    <property type="match status" value="1"/>
</dbReference>
<evidence type="ECO:0000256" key="1">
    <source>
        <dbReference type="ARBA" id="ARBA00038310"/>
    </source>
</evidence>
<dbReference type="PROSITE" id="PS51294">
    <property type="entry name" value="HTH_MYB"/>
    <property type="match status" value="2"/>
</dbReference>
<dbReference type="EMBL" id="JBBJCI010000367">
    <property type="protein sequence ID" value="KAK7232673.1"/>
    <property type="molecule type" value="Genomic_DNA"/>
</dbReference>
<feature type="domain" description="HTH myb-type" evidence="4">
    <location>
        <begin position="25"/>
        <end position="77"/>
    </location>
</feature>
<dbReference type="Pfam" id="PF13921">
    <property type="entry name" value="Myb_DNA-bind_6"/>
    <property type="match status" value="1"/>
</dbReference>
<comment type="similarity">
    <text evidence="1">Belongs to the metallo-dependent hydrolases superfamily.</text>
</comment>
<reference evidence="5 6" key="1">
    <citation type="submission" date="2024-03" db="EMBL/GenBank/DDBJ databases">
        <title>Aureococcus anophagefferens CCMP1851 and Kratosvirus quantuckense: Draft genome of a second virus-susceptible host strain in the model system.</title>
        <authorList>
            <person name="Chase E."/>
            <person name="Truchon A.R."/>
            <person name="Schepens W."/>
            <person name="Wilhelm S.W."/>
        </authorList>
    </citation>
    <scope>NUCLEOTIDE SEQUENCE [LARGE SCALE GENOMIC DNA]</scope>
    <source>
        <strain evidence="5 6">CCMP1851</strain>
    </source>
</reference>
<dbReference type="Gene3D" id="1.10.10.60">
    <property type="entry name" value="Homeodomain-like"/>
    <property type="match status" value="2"/>
</dbReference>
<dbReference type="SUPFAM" id="SSF51556">
    <property type="entry name" value="Metallo-dependent hydrolases"/>
    <property type="match status" value="1"/>
</dbReference>
<feature type="compositionally biased region" description="Low complexity" evidence="2">
    <location>
        <begin position="1"/>
        <end position="21"/>
    </location>
</feature>
<dbReference type="Pfam" id="PF04909">
    <property type="entry name" value="Amidohydro_2"/>
    <property type="match status" value="1"/>
</dbReference>
<keyword evidence="6" id="KW-1185">Reference proteome</keyword>
<name>A0ABR1FKS4_AURAN</name>
<comment type="caution">
    <text evidence="5">The sequence shown here is derived from an EMBL/GenBank/DDBJ whole genome shotgun (WGS) entry which is preliminary data.</text>
</comment>
<feature type="domain" description="Myb-like" evidence="3">
    <location>
        <begin position="78"/>
        <end position="128"/>
    </location>
</feature>
<feature type="domain" description="HTH myb-type" evidence="4">
    <location>
        <begin position="78"/>
        <end position="132"/>
    </location>
</feature>